<evidence type="ECO:0000313" key="2">
    <source>
        <dbReference type="EMBL" id="RMI41504.1"/>
    </source>
</evidence>
<feature type="transmembrane region" description="Helical" evidence="1">
    <location>
        <begin position="103"/>
        <end position="125"/>
    </location>
</feature>
<dbReference type="EMBL" id="RFFG01000042">
    <property type="protein sequence ID" value="RMI41504.1"/>
    <property type="molecule type" value="Genomic_DNA"/>
</dbReference>
<feature type="transmembrane region" description="Helical" evidence="1">
    <location>
        <begin position="52"/>
        <end position="73"/>
    </location>
</feature>
<dbReference type="Proteomes" id="UP000282674">
    <property type="component" value="Unassembled WGS sequence"/>
</dbReference>
<dbReference type="AlphaFoldDB" id="A0A3M2LVG9"/>
<comment type="caution">
    <text evidence="2">The sequence shown here is derived from an EMBL/GenBank/DDBJ whole genome shotgun (WGS) entry which is preliminary data.</text>
</comment>
<organism evidence="2 3">
    <name type="scientific">Actinomadura harenae</name>
    <dbReference type="NCBI Taxonomy" id="2483351"/>
    <lineage>
        <taxon>Bacteria</taxon>
        <taxon>Bacillati</taxon>
        <taxon>Actinomycetota</taxon>
        <taxon>Actinomycetes</taxon>
        <taxon>Streptosporangiales</taxon>
        <taxon>Thermomonosporaceae</taxon>
        <taxon>Actinomadura</taxon>
    </lineage>
</organism>
<keyword evidence="1" id="KW-0812">Transmembrane</keyword>
<dbReference type="OrthoDB" id="3823611at2"/>
<proteinExistence type="predicted"/>
<reference evidence="2 3" key="1">
    <citation type="submission" date="2018-10" db="EMBL/GenBank/DDBJ databases">
        <title>Isolation from soil.</title>
        <authorList>
            <person name="Hu J."/>
        </authorList>
    </citation>
    <scope>NUCLEOTIDE SEQUENCE [LARGE SCALE GENOMIC DNA]</scope>
    <source>
        <strain evidence="2 3">NEAU-Ht49</strain>
    </source>
</reference>
<sequence>MATTTDVEHRTSPVWWTLRTIVGLHVVAIFGQPVFAGVLLSGDFDGLRMHATGANVTTSLGYVQLIVAIVVWVRLRRVGPFAATLALVAAETVQYFAGQAGALWLHLPLGVATIAALVVQFVAVWRQEPTHD</sequence>
<evidence type="ECO:0000256" key="1">
    <source>
        <dbReference type="SAM" id="Phobius"/>
    </source>
</evidence>
<feature type="transmembrane region" description="Helical" evidence="1">
    <location>
        <begin position="80"/>
        <end position="97"/>
    </location>
</feature>
<keyword evidence="1" id="KW-0472">Membrane</keyword>
<dbReference type="RefSeq" id="WP_122196503.1">
    <property type="nucleotide sequence ID" value="NZ_JBHSKC010000045.1"/>
</dbReference>
<protein>
    <submittedName>
        <fullName evidence="2">Uncharacterized protein</fullName>
    </submittedName>
</protein>
<accession>A0A3M2LVG9</accession>
<feature type="transmembrane region" description="Helical" evidence="1">
    <location>
        <begin position="21"/>
        <end position="40"/>
    </location>
</feature>
<keyword evidence="1" id="KW-1133">Transmembrane helix</keyword>
<evidence type="ECO:0000313" key="3">
    <source>
        <dbReference type="Proteomes" id="UP000282674"/>
    </source>
</evidence>
<keyword evidence="3" id="KW-1185">Reference proteome</keyword>
<gene>
    <name evidence="2" type="ORF">EBO15_23040</name>
</gene>
<name>A0A3M2LVG9_9ACTN</name>